<feature type="domain" description="Multidrug resistance protein MdtA-like C-terminal permuted SH3" evidence="7">
    <location>
        <begin position="329"/>
        <end position="390"/>
    </location>
</feature>
<dbReference type="NCBIfam" id="TIGR01730">
    <property type="entry name" value="RND_mfp"/>
    <property type="match status" value="1"/>
</dbReference>
<reference evidence="8 9" key="1">
    <citation type="journal article" date="2012" name="Stand. Genomic Sci.">
        <title>Complete genome sequence of Terriglobus saanensis type strain SP1PR4(T), an Acidobacteria from tundra soil.</title>
        <authorList>
            <person name="Rawat S.R."/>
            <person name="Mannisto M.K."/>
            <person name="Starovoytov V."/>
            <person name="Goodwin L."/>
            <person name="Nolan M."/>
            <person name="Hauser L."/>
            <person name="Land M."/>
            <person name="Davenport K.W."/>
            <person name="Woyke T."/>
            <person name="Haggblom M.M."/>
        </authorList>
    </citation>
    <scope>NUCLEOTIDE SEQUENCE</scope>
    <source>
        <strain evidence="9">ATCC BAA-1853 / DSM 23119 / SP1PR4</strain>
    </source>
</reference>
<accession>E8V163</accession>
<organism evidence="8 9">
    <name type="scientific">Terriglobus saanensis (strain ATCC BAA-1853 / DSM 23119 / SP1PR4)</name>
    <dbReference type="NCBI Taxonomy" id="401053"/>
    <lineage>
        <taxon>Bacteria</taxon>
        <taxon>Pseudomonadati</taxon>
        <taxon>Acidobacteriota</taxon>
        <taxon>Terriglobia</taxon>
        <taxon>Terriglobales</taxon>
        <taxon>Acidobacteriaceae</taxon>
        <taxon>Terriglobus</taxon>
    </lineage>
</organism>
<dbReference type="GO" id="GO:0022857">
    <property type="term" value="F:transmembrane transporter activity"/>
    <property type="evidence" value="ECO:0007669"/>
    <property type="project" value="InterPro"/>
</dbReference>
<dbReference type="Pfam" id="PF25967">
    <property type="entry name" value="RND-MFP_C"/>
    <property type="match status" value="1"/>
</dbReference>
<dbReference type="AlphaFoldDB" id="E8V163"/>
<dbReference type="InterPro" id="IPR058627">
    <property type="entry name" value="MdtA-like_C"/>
</dbReference>
<proteinExistence type="inferred from homology"/>
<dbReference type="GO" id="GO:0005886">
    <property type="term" value="C:plasma membrane"/>
    <property type="evidence" value="ECO:0007669"/>
    <property type="project" value="TreeGrafter"/>
</dbReference>
<evidence type="ECO:0000313" key="9">
    <source>
        <dbReference type="Proteomes" id="UP000006844"/>
    </source>
</evidence>
<protein>
    <submittedName>
        <fullName evidence="8">Efflux transporter, RND family, MFP subunit</fullName>
    </submittedName>
</protein>
<dbReference type="GO" id="GO:0030313">
    <property type="term" value="C:cell envelope"/>
    <property type="evidence" value="ECO:0007669"/>
    <property type="project" value="UniProtKB-SubCell"/>
</dbReference>
<feature type="domain" description="Multidrug resistance protein MdtA-like barrel-sandwich hybrid" evidence="5">
    <location>
        <begin position="77"/>
        <end position="221"/>
    </location>
</feature>
<evidence type="ECO:0000259" key="7">
    <source>
        <dbReference type="Pfam" id="PF25967"/>
    </source>
</evidence>
<evidence type="ECO:0000256" key="2">
    <source>
        <dbReference type="ARBA" id="ARBA00009477"/>
    </source>
</evidence>
<dbReference type="InterPro" id="IPR006143">
    <property type="entry name" value="RND_pump_MFP"/>
</dbReference>
<evidence type="ECO:0000256" key="1">
    <source>
        <dbReference type="ARBA" id="ARBA00004196"/>
    </source>
</evidence>
<dbReference type="SUPFAM" id="SSF111369">
    <property type="entry name" value="HlyD-like secretion proteins"/>
    <property type="match status" value="1"/>
</dbReference>
<keyword evidence="3" id="KW-0175">Coiled coil</keyword>
<dbReference type="Gene3D" id="1.10.287.470">
    <property type="entry name" value="Helix hairpin bin"/>
    <property type="match status" value="1"/>
</dbReference>
<evidence type="ECO:0000256" key="3">
    <source>
        <dbReference type="SAM" id="Coils"/>
    </source>
</evidence>
<comment type="similarity">
    <text evidence="2">Belongs to the membrane fusion protein (MFP) (TC 8.A.1) family.</text>
</comment>
<comment type="subcellular location">
    <subcellularLocation>
        <location evidence="1">Cell envelope</location>
    </subcellularLocation>
</comment>
<evidence type="ECO:0000313" key="8">
    <source>
        <dbReference type="EMBL" id="ADV83411.1"/>
    </source>
</evidence>
<name>E8V163_TERSS</name>
<dbReference type="HOGENOM" id="CLU_018816_2_1_0"/>
<keyword evidence="9" id="KW-1185">Reference proteome</keyword>
<dbReference type="InterPro" id="IPR058625">
    <property type="entry name" value="MdtA-like_BSH"/>
</dbReference>
<dbReference type="PANTHER" id="PTHR30158">
    <property type="entry name" value="ACRA/E-RELATED COMPONENT OF DRUG EFFLUX TRANSPORTER"/>
    <property type="match status" value="1"/>
</dbReference>
<dbReference type="OrthoDB" id="9801814at2"/>
<dbReference type="Gene3D" id="2.40.50.100">
    <property type="match status" value="1"/>
</dbReference>
<gene>
    <name evidence="8" type="ordered locus">AciPR4_2633</name>
</gene>
<evidence type="ECO:0000259" key="4">
    <source>
        <dbReference type="Pfam" id="PF25876"/>
    </source>
</evidence>
<dbReference type="STRING" id="401053.AciPR4_2633"/>
<evidence type="ECO:0000259" key="5">
    <source>
        <dbReference type="Pfam" id="PF25917"/>
    </source>
</evidence>
<dbReference type="Pfam" id="PF25876">
    <property type="entry name" value="HH_MFP_RND"/>
    <property type="match status" value="1"/>
</dbReference>
<dbReference type="Proteomes" id="UP000006844">
    <property type="component" value="Chromosome"/>
</dbReference>
<dbReference type="InterPro" id="IPR058624">
    <property type="entry name" value="MdtA-like_HH"/>
</dbReference>
<dbReference type="eggNOG" id="COG0845">
    <property type="taxonomic scope" value="Bacteria"/>
</dbReference>
<evidence type="ECO:0000259" key="6">
    <source>
        <dbReference type="Pfam" id="PF25944"/>
    </source>
</evidence>
<dbReference type="Pfam" id="PF25944">
    <property type="entry name" value="Beta-barrel_RND"/>
    <property type="match status" value="1"/>
</dbReference>
<dbReference type="RefSeq" id="WP_013569144.1">
    <property type="nucleotide sequence ID" value="NC_014963.1"/>
</dbReference>
<sequence>MTSNKVENRQPQIGAGTVLQRATACLVFGVFGLAGCDHKVAAAPPPAPVPVSVVTVKAEDVAITSEWVGTLDGFVNAQIQPQVSGYLVRQNYREGSSVSKGEVLFQIDPRPFQATLDQALGQVGQAKGQLGQAQAQLGLAKINLNRDTPLAEQRAIAQSQLDNDKQTAMQAEASVKAAEAAIASAQANVESARLNLGFTQVRSLISGIAGQATTQVGNLVSPQSVLTSVSQMDPIKVYFSLSDGEYLALINRARKGKGDLLKDASAIQLSLKLANGETFPQKGHIAFIDRQMNQQTGAIRIAAVFPNPGNVLRPGQFGRVSADTEIRHNVLLVPQVGVQDLQGVKQVFVAGDDNKVHVLNVTLGSESGENWIVTGGLPSGSRVIIDNAQKLQEGVPVAPHAAVTPQTSSSAGR</sequence>
<feature type="coiled-coil region" evidence="3">
    <location>
        <begin position="161"/>
        <end position="195"/>
    </location>
</feature>
<dbReference type="InterPro" id="IPR058626">
    <property type="entry name" value="MdtA-like_b-barrel"/>
</dbReference>
<dbReference type="KEGG" id="tsa:AciPR4_2633"/>
<feature type="domain" description="Multidrug resistance protein MdtA-like beta-barrel" evidence="6">
    <location>
        <begin position="234"/>
        <end position="321"/>
    </location>
</feature>
<feature type="domain" description="Multidrug resistance protein MdtA-like alpha-helical hairpin" evidence="4">
    <location>
        <begin position="124"/>
        <end position="189"/>
    </location>
</feature>
<dbReference type="EMBL" id="CP002467">
    <property type="protein sequence ID" value="ADV83411.1"/>
    <property type="molecule type" value="Genomic_DNA"/>
</dbReference>
<dbReference type="Gene3D" id="2.40.420.20">
    <property type="match status" value="1"/>
</dbReference>
<dbReference type="GO" id="GO:0046677">
    <property type="term" value="P:response to antibiotic"/>
    <property type="evidence" value="ECO:0007669"/>
    <property type="project" value="TreeGrafter"/>
</dbReference>
<dbReference type="Gene3D" id="2.40.30.170">
    <property type="match status" value="1"/>
</dbReference>
<dbReference type="Pfam" id="PF25917">
    <property type="entry name" value="BSH_RND"/>
    <property type="match status" value="1"/>
</dbReference>